<dbReference type="EMBL" id="CASHSV030000409">
    <property type="protein sequence ID" value="CAJ2661721.1"/>
    <property type="molecule type" value="Genomic_DNA"/>
</dbReference>
<accession>A0ACB0KXA4</accession>
<sequence>MISQIEPRSINEAITDESWTEAMKEELLQFEKNEVWNLVPLPQNHSIIGTRWVFRNKLDENGKVIRNKARLVAQGYNQQEGIDYDETFAPVARLEAIRILLAYASHKCFKLFQMDVKSAFLNGFLNEEVYVHQPPGFIDQQKPNHVFKLTKALYGLKQAPRAWYERLSSFLLENGFSRGKIDTTLFRKIDKHDLLIVQVYVDDIIFGATNEKLCEEFSELMQSEFEMSMMGELSFFLGLQVKQHENGIFISQEKYIKDLLKKYKMNEAKIMSTPMHPSTSFDKDEKGKDVSEKEYRGMIGSLLYLTASRPDIVFSVGLCARFQTSPKESHLTAVKRIFRYLVGTPDVGLWYQNKSHFELKAFCDADYAGDKVERKSTSGACQFLGEALVSWCCRKQNTIALSTTEAEYVSAATCCSQVIWIKNQLEDFSLRRSSRIMSGIGTGKKPVVDNTVHTIHDSDSDKTISDSELEKIVLEPLTSSKSVPAKHSPVSIKKGSATAVKVPKKKSLPKRKRPQGELLEVPLIHPDEEAKFDQYWKTKPVASGRVYDFEEIAKEGVDLLKFMEPQGWTKFFQMKDTTMPLLVQAFYFNAKVHPDKDLIISNIKGIEIHVTADSISKLLEVKRSGETLYGKDWYAAQNISKDALIVEMFTDEGAHREQPPSSLLKKEFKIFHNMCQHSFFPRTGSKDKVTDNDLFVMYHLSKGIPLDLPFLILQHMITIANSGIKKIALPYGMLLTRIFRDNHVDESKQLFDNQWFTFGTKNLSHMKKEITPGNTSTDIGNKRKRIDPDNNLDMLARASGEQSENVLPTGENVDIHTTISDTQQINLNTSLNLGPTLSNEVETSSQQAGKILQGFHSTTAPFNTSVFSPLMSSSHGSLQSMFSTDFVRNLMTSNSPDPSQIPVPIFSAGTLPSLPNSFATLDSFCSSANVAAATWSMPAGFEGNFQHEAGTSTDPRPPKRTKLEKRMSQMRKDLTQLMRGMSMQNDMLMYIMLEFQIMRNWLNECVCTPLQIVPPPPNPPPPVEPFPQPENSTSSDDSSPTIPE</sequence>
<evidence type="ECO:0000313" key="1">
    <source>
        <dbReference type="EMBL" id="CAJ2661721.1"/>
    </source>
</evidence>
<protein>
    <submittedName>
        <fullName evidence="1">Uncharacterized protein</fullName>
    </submittedName>
</protein>
<name>A0ACB0KXA4_TRIPR</name>
<evidence type="ECO:0000313" key="2">
    <source>
        <dbReference type="Proteomes" id="UP001177021"/>
    </source>
</evidence>
<comment type="caution">
    <text evidence="1">The sequence shown here is derived from an EMBL/GenBank/DDBJ whole genome shotgun (WGS) entry which is preliminary data.</text>
</comment>
<reference evidence="1" key="1">
    <citation type="submission" date="2023-10" db="EMBL/GenBank/DDBJ databases">
        <authorList>
            <person name="Rodriguez Cubillos JULIANA M."/>
            <person name="De Vega J."/>
        </authorList>
    </citation>
    <scope>NUCLEOTIDE SEQUENCE</scope>
</reference>
<keyword evidence="2" id="KW-1185">Reference proteome</keyword>
<organism evidence="1 2">
    <name type="scientific">Trifolium pratense</name>
    <name type="common">Red clover</name>
    <dbReference type="NCBI Taxonomy" id="57577"/>
    <lineage>
        <taxon>Eukaryota</taxon>
        <taxon>Viridiplantae</taxon>
        <taxon>Streptophyta</taxon>
        <taxon>Embryophyta</taxon>
        <taxon>Tracheophyta</taxon>
        <taxon>Spermatophyta</taxon>
        <taxon>Magnoliopsida</taxon>
        <taxon>eudicotyledons</taxon>
        <taxon>Gunneridae</taxon>
        <taxon>Pentapetalae</taxon>
        <taxon>rosids</taxon>
        <taxon>fabids</taxon>
        <taxon>Fabales</taxon>
        <taxon>Fabaceae</taxon>
        <taxon>Papilionoideae</taxon>
        <taxon>50 kb inversion clade</taxon>
        <taxon>NPAAA clade</taxon>
        <taxon>Hologalegina</taxon>
        <taxon>IRL clade</taxon>
        <taxon>Trifolieae</taxon>
        <taxon>Trifolium</taxon>
    </lineage>
</organism>
<dbReference type="Proteomes" id="UP001177021">
    <property type="component" value="Unassembled WGS sequence"/>
</dbReference>
<proteinExistence type="predicted"/>
<gene>
    <name evidence="1" type="ORF">MILVUS5_LOCUS27387</name>
</gene>